<protein>
    <recommendedName>
        <fullName evidence="4">adenosine deaminase</fullName>
        <ecNumber evidence="4">3.5.4.4</ecNumber>
    </recommendedName>
</protein>
<dbReference type="GO" id="GO:0004000">
    <property type="term" value="F:adenosine deaminase activity"/>
    <property type="evidence" value="ECO:0007669"/>
    <property type="project" value="TreeGrafter"/>
</dbReference>
<dbReference type="Gene3D" id="3.20.20.140">
    <property type="entry name" value="Metal-dependent hydrolases"/>
    <property type="match status" value="1"/>
</dbReference>
<dbReference type="GO" id="GO:0046103">
    <property type="term" value="P:inosine biosynthetic process"/>
    <property type="evidence" value="ECO:0007669"/>
    <property type="project" value="TreeGrafter"/>
</dbReference>
<evidence type="ECO:0000256" key="1">
    <source>
        <dbReference type="ARBA" id="ARBA00001947"/>
    </source>
</evidence>
<dbReference type="InterPro" id="IPR006330">
    <property type="entry name" value="Ado/ade_deaminase"/>
</dbReference>
<evidence type="ECO:0000259" key="10">
    <source>
        <dbReference type="Pfam" id="PF00962"/>
    </source>
</evidence>
<keyword evidence="8 12" id="KW-0378">Hydrolase</keyword>
<reference evidence="12" key="1">
    <citation type="submission" date="2020-01" db="EMBL/GenBank/DDBJ databases">
        <authorList>
            <consortium name="DOE Joint Genome Institute"/>
            <person name="Haridas S."/>
            <person name="Albert R."/>
            <person name="Binder M."/>
            <person name="Bloem J."/>
            <person name="Labutti K."/>
            <person name="Salamov A."/>
            <person name="Andreopoulos B."/>
            <person name="Baker S.E."/>
            <person name="Barry K."/>
            <person name="Bills G."/>
            <person name="Bluhm B.H."/>
            <person name="Cannon C."/>
            <person name="Castanera R."/>
            <person name="Culley D.E."/>
            <person name="Daum C."/>
            <person name="Ezra D."/>
            <person name="Gonzalez J.B."/>
            <person name="Henrissat B."/>
            <person name="Kuo A."/>
            <person name="Liang C."/>
            <person name="Lipzen A."/>
            <person name="Lutzoni F."/>
            <person name="Magnuson J."/>
            <person name="Mondo S."/>
            <person name="Nolan M."/>
            <person name="Ohm R."/>
            <person name="Pangilinan J."/>
            <person name="Park H.-J."/>
            <person name="Ramirez L."/>
            <person name="Alfaro M."/>
            <person name="Sun H."/>
            <person name="Tritt A."/>
            <person name="Yoshinaga Y."/>
            <person name="Zwiers L.-H."/>
            <person name="Turgeon B.G."/>
            <person name="Goodwin S.B."/>
            <person name="Spatafora J.W."/>
            <person name="Crous P.W."/>
            <person name="Grigoriev I.V."/>
        </authorList>
    </citation>
    <scope>NUCLEOTIDE SEQUENCE</scope>
    <source>
        <strain evidence="12">CBS 342.82</strain>
    </source>
</reference>
<evidence type="ECO:0000256" key="3">
    <source>
        <dbReference type="ARBA" id="ARBA00006083"/>
    </source>
</evidence>
<dbReference type="GeneID" id="54364565"/>
<organism evidence="12">
    <name type="scientific">Dissoconium aciculare CBS 342.82</name>
    <dbReference type="NCBI Taxonomy" id="1314786"/>
    <lineage>
        <taxon>Eukaryota</taxon>
        <taxon>Fungi</taxon>
        <taxon>Dikarya</taxon>
        <taxon>Ascomycota</taxon>
        <taxon>Pezizomycotina</taxon>
        <taxon>Dothideomycetes</taxon>
        <taxon>Dothideomycetidae</taxon>
        <taxon>Mycosphaerellales</taxon>
        <taxon>Dissoconiaceae</taxon>
        <taxon>Dissoconium</taxon>
    </lineage>
</organism>
<dbReference type="PANTHER" id="PTHR11409:SF39">
    <property type="entry name" value="ADENOSINE DEAMINASE 2"/>
    <property type="match status" value="1"/>
</dbReference>
<keyword evidence="5" id="KW-0964">Secreted</keyword>
<evidence type="ECO:0000313" key="12">
    <source>
        <dbReference type="RefSeq" id="XP_033462445.1"/>
    </source>
</evidence>
<dbReference type="GO" id="GO:0005576">
    <property type="term" value="C:extracellular region"/>
    <property type="evidence" value="ECO:0007669"/>
    <property type="project" value="UniProtKB-SubCell"/>
</dbReference>
<accession>A0A6J3MCU1</accession>
<dbReference type="InterPro" id="IPR032466">
    <property type="entry name" value="Metal_Hydrolase"/>
</dbReference>
<dbReference type="GO" id="GO:0006154">
    <property type="term" value="P:adenosine catabolic process"/>
    <property type="evidence" value="ECO:0007669"/>
    <property type="project" value="TreeGrafter"/>
</dbReference>
<evidence type="ECO:0000256" key="5">
    <source>
        <dbReference type="ARBA" id="ARBA00022525"/>
    </source>
</evidence>
<comment type="cofactor">
    <cofactor evidence="1">
        <name>Zn(2+)</name>
        <dbReference type="ChEBI" id="CHEBI:29105"/>
    </cofactor>
</comment>
<dbReference type="AlphaFoldDB" id="A0A6J3MCU1"/>
<keyword evidence="7" id="KW-0732">Signal</keyword>
<reference evidence="12" key="3">
    <citation type="submission" date="2025-08" db="UniProtKB">
        <authorList>
            <consortium name="RefSeq"/>
        </authorList>
    </citation>
    <scope>IDENTIFICATION</scope>
    <source>
        <strain evidence="12">CBS 342.82</strain>
    </source>
</reference>
<evidence type="ECO:0000256" key="7">
    <source>
        <dbReference type="ARBA" id="ARBA00022729"/>
    </source>
</evidence>
<keyword evidence="11" id="KW-1185">Reference proteome</keyword>
<name>A0A6J3MCU1_9PEZI</name>
<dbReference type="Proteomes" id="UP000504637">
    <property type="component" value="Unplaced"/>
</dbReference>
<dbReference type="SUPFAM" id="SSF51556">
    <property type="entry name" value="Metallo-dependent hydrolases"/>
    <property type="match status" value="1"/>
</dbReference>
<sequence>MASEDLPAQVHALQIDDDDNQEEWLRNEGVPSYDQPFIQKYLDGRDALVAQEKRQRSDHAFRETLSPMAAEAAAIISAIRFEEQQTLWNPAAEDELARSGNTGIYPGMMFTLAKGRMEQSKLWQIVRKMPKGALLHCHLSAMVDHRWLMEQALKTEGVCIRAEKALHTTESRQTEVFRFAFAKPQSYSSGPSIWSSDYESDRLIPIVQAADAFPDGGRDAFITWFISRVSISPEEAVSHHLGPNAIWEKFVSCFGILDSLQKYEPIFRAFLRKMFEQLHEDGVRWVDIRTTFVDTFYKTGCEEADVDHENMLACLEDEIESFKSSEAGKGFWGARMIWTGLRASDPRRIVEDMKNCIEMKLLFPDLIGGYDFVGQEDMGRPLSDMVPEIFWFKKRCAEAGVDIPFFFHAGETLGDGDSVDENLFDAILLGTRRIGHGFSLYKHPMLCDMVKEKRILIESCPVSNEILRLTGSIMSHPLPALLARGVPCSLSNDDPSILGQGATGMTHDFWQALQGFENLGLEGLASLAENSVRWANFEDCSAKQWATEIKEGSFGKSIRAQRMKEWARDFEKFCQWVVLEYGADMDLLD</sequence>
<keyword evidence="6" id="KW-0479">Metal-binding</keyword>
<reference evidence="12" key="2">
    <citation type="submission" date="2020-04" db="EMBL/GenBank/DDBJ databases">
        <authorList>
            <consortium name="NCBI Genome Project"/>
        </authorList>
    </citation>
    <scope>NUCLEOTIDE SEQUENCE</scope>
    <source>
        <strain evidence="12">CBS 342.82</strain>
    </source>
</reference>
<evidence type="ECO:0000256" key="6">
    <source>
        <dbReference type="ARBA" id="ARBA00022723"/>
    </source>
</evidence>
<dbReference type="GO" id="GO:0046872">
    <property type="term" value="F:metal ion binding"/>
    <property type="evidence" value="ECO:0007669"/>
    <property type="project" value="UniProtKB-KW"/>
</dbReference>
<evidence type="ECO:0000256" key="4">
    <source>
        <dbReference type="ARBA" id="ARBA00012784"/>
    </source>
</evidence>
<dbReference type="InterPro" id="IPR001365">
    <property type="entry name" value="A_deaminase_dom"/>
</dbReference>
<evidence type="ECO:0000256" key="9">
    <source>
        <dbReference type="ARBA" id="ARBA00047764"/>
    </source>
</evidence>
<comment type="similarity">
    <text evidence="3">Belongs to the metallo-dependent hydrolases superfamily. Adenosine and AMP deaminases family. ADGF subfamily.</text>
</comment>
<evidence type="ECO:0000256" key="2">
    <source>
        <dbReference type="ARBA" id="ARBA00004613"/>
    </source>
</evidence>
<dbReference type="Pfam" id="PF00962">
    <property type="entry name" value="A_deaminase"/>
    <property type="match status" value="1"/>
</dbReference>
<dbReference type="OrthoDB" id="7202371at2759"/>
<dbReference type="RefSeq" id="XP_033462445.1">
    <property type="nucleotide sequence ID" value="XM_033606765.1"/>
</dbReference>
<evidence type="ECO:0000313" key="11">
    <source>
        <dbReference type="Proteomes" id="UP000504637"/>
    </source>
</evidence>
<feature type="domain" description="Adenosine deaminase" evidence="10">
    <location>
        <begin position="247"/>
        <end position="544"/>
    </location>
</feature>
<dbReference type="FunFam" id="3.20.20.140:FF:000017">
    <property type="entry name" value="Adenosine deaminase 2"/>
    <property type="match status" value="1"/>
</dbReference>
<proteinExistence type="inferred from homology"/>
<comment type="subcellular location">
    <subcellularLocation>
        <location evidence="2">Secreted</location>
    </subcellularLocation>
</comment>
<gene>
    <name evidence="12" type="ORF">K489DRAFT_393222</name>
</gene>
<dbReference type="EC" id="3.5.4.4" evidence="4"/>
<evidence type="ECO:0000256" key="8">
    <source>
        <dbReference type="ARBA" id="ARBA00022801"/>
    </source>
</evidence>
<comment type="catalytic activity">
    <reaction evidence="9">
        <text>adenosine + H2O + H(+) = inosine + NH4(+)</text>
        <dbReference type="Rhea" id="RHEA:24408"/>
        <dbReference type="ChEBI" id="CHEBI:15377"/>
        <dbReference type="ChEBI" id="CHEBI:15378"/>
        <dbReference type="ChEBI" id="CHEBI:16335"/>
        <dbReference type="ChEBI" id="CHEBI:17596"/>
        <dbReference type="ChEBI" id="CHEBI:28938"/>
        <dbReference type="EC" id="3.5.4.4"/>
    </reaction>
</comment>
<dbReference type="PANTHER" id="PTHR11409">
    <property type="entry name" value="ADENOSINE DEAMINASE"/>
    <property type="match status" value="1"/>
</dbReference>